<evidence type="ECO:0000313" key="1">
    <source>
        <dbReference type="EMBL" id="KAI3724981.1"/>
    </source>
</evidence>
<accession>A0ACB9BSF3</accession>
<dbReference type="Proteomes" id="UP001056120">
    <property type="component" value="Linkage Group LG22"/>
</dbReference>
<dbReference type="EMBL" id="CM042039">
    <property type="protein sequence ID" value="KAI3724981.1"/>
    <property type="molecule type" value="Genomic_DNA"/>
</dbReference>
<sequence length="94" mass="10179">MGSLNSQGNLDDKIQDLLQKSFDSLPLGSHKQLFVDIACFFVGESKYMVTILKGDLYAKSGIMTLVNKCLLTVSHDTVSSLMAAFKAVGGSLIY</sequence>
<name>A0ACB9BSF3_9ASTR</name>
<gene>
    <name evidence="1" type="ORF">L1987_64750</name>
</gene>
<proteinExistence type="predicted"/>
<evidence type="ECO:0000313" key="2">
    <source>
        <dbReference type="Proteomes" id="UP001056120"/>
    </source>
</evidence>
<keyword evidence="2" id="KW-1185">Reference proteome</keyword>
<reference evidence="1 2" key="2">
    <citation type="journal article" date="2022" name="Mol. Ecol. Resour.">
        <title>The genomes of chicory, endive, great burdock and yacon provide insights into Asteraceae paleo-polyploidization history and plant inulin production.</title>
        <authorList>
            <person name="Fan W."/>
            <person name="Wang S."/>
            <person name="Wang H."/>
            <person name="Wang A."/>
            <person name="Jiang F."/>
            <person name="Liu H."/>
            <person name="Zhao H."/>
            <person name="Xu D."/>
            <person name="Zhang Y."/>
        </authorList>
    </citation>
    <scope>NUCLEOTIDE SEQUENCE [LARGE SCALE GENOMIC DNA]</scope>
    <source>
        <strain evidence="2">cv. Yunnan</strain>
        <tissue evidence="1">Leaves</tissue>
    </source>
</reference>
<comment type="caution">
    <text evidence="1">The sequence shown here is derived from an EMBL/GenBank/DDBJ whole genome shotgun (WGS) entry which is preliminary data.</text>
</comment>
<organism evidence="1 2">
    <name type="scientific">Smallanthus sonchifolius</name>
    <dbReference type="NCBI Taxonomy" id="185202"/>
    <lineage>
        <taxon>Eukaryota</taxon>
        <taxon>Viridiplantae</taxon>
        <taxon>Streptophyta</taxon>
        <taxon>Embryophyta</taxon>
        <taxon>Tracheophyta</taxon>
        <taxon>Spermatophyta</taxon>
        <taxon>Magnoliopsida</taxon>
        <taxon>eudicotyledons</taxon>
        <taxon>Gunneridae</taxon>
        <taxon>Pentapetalae</taxon>
        <taxon>asterids</taxon>
        <taxon>campanulids</taxon>
        <taxon>Asterales</taxon>
        <taxon>Asteraceae</taxon>
        <taxon>Asteroideae</taxon>
        <taxon>Heliantheae alliance</taxon>
        <taxon>Millerieae</taxon>
        <taxon>Smallanthus</taxon>
    </lineage>
</organism>
<protein>
    <submittedName>
        <fullName evidence="1">Uncharacterized protein</fullName>
    </submittedName>
</protein>
<reference evidence="2" key="1">
    <citation type="journal article" date="2022" name="Mol. Ecol. Resour.">
        <title>The genomes of chicory, endive, great burdock and yacon provide insights into Asteraceae palaeo-polyploidization history and plant inulin production.</title>
        <authorList>
            <person name="Fan W."/>
            <person name="Wang S."/>
            <person name="Wang H."/>
            <person name="Wang A."/>
            <person name="Jiang F."/>
            <person name="Liu H."/>
            <person name="Zhao H."/>
            <person name="Xu D."/>
            <person name="Zhang Y."/>
        </authorList>
    </citation>
    <scope>NUCLEOTIDE SEQUENCE [LARGE SCALE GENOMIC DNA]</scope>
    <source>
        <strain evidence="2">cv. Yunnan</strain>
    </source>
</reference>